<feature type="transmembrane region" description="Helical" evidence="1">
    <location>
        <begin position="59"/>
        <end position="79"/>
    </location>
</feature>
<dbReference type="RefSeq" id="YP_009362413.1">
    <property type="nucleotide sequence ID" value="NC_034618.1"/>
</dbReference>
<evidence type="ECO:0000313" key="3">
    <source>
        <dbReference type="Proteomes" id="UP000203507"/>
    </source>
</evidence>
<name>A0A1X9T5C6_9VIRU</name>
<keyword evidence="1" id="KW-0812">Transmembrane</keyword>
<organism evidence="2">
    <name type="scientific">Ranid herpesvirus 3</name>
    <dbReference type="NCBI Taxonomy" id="1987509"/>
    <lineage>
        <taxon>Viruses</taxon>
        <taxon>Duplodnaviria</taxon>
        <taxon>Heunggongvirae</taxon>
        <taxon>Peploviricota</taxon>
        <taxon>Herviviricetes</taxon>
        <taxon>Herpesvirales</taxon>
        <taxon>Alloherpesviridae</taxon>
        <taxon>Batravirus</taxon>
        <taxon>Batravirus ranidallo3</taxon>
    </lineage>
</organism>
<dbReference type="Proteomes" id="UP000203507">
    <property type="component" value="Segment"/>
</dbReference>
<keyword evidence="1" id="KW-0472">Membrane</keyword>
<accession>A0A1X9T5C6</accession>
<keyword evidence="3" id="KW-1185">Reference proteome</keyword>
<reference evidence="2" key="1">
    <citation type="journal article" date="2017" name="Vet. Pathol.">
        <title>Ranid Herpesvirus 3 and Proliferative Dermatitis in Free-Ranging Wild Common Frogs (Rana Temporaria).</title>
        <authorList>
            <person name="Origgi F.C."/>
            <person name="Schmidt B.R."/>
            <person name="Lohmann P."/>
            <person name="Otten P."/>
            <person name="Akdesir E."/>
            <person name="Gaschen V."/>
            <person name="Aguilar-Bultet L."/>
            <person name="Wahli T."/>
            <person name="Sattler U."/>
            <person name="Stoffel M.H."/>
        </authorList>
    </citation>
    <scope>NUCLEOTIDE SEQUENCE [LARGE SCALE GENOMIC DNA]</scope>
    <source>
        <strain evidence="2">FO1_2015</strain>
    </source>
</reference>
<proteinExistence type="predicted"/>
<dbReference type="KEGG" id="vg:32878238"/>
<feature type="transmembrane region" description="Helical" evidence="1">
    <location>
        <begin position="22"/>
        <end position="47"/>
    </location>
</feature>
<evidence type="ECO:0000256" key="1">
    <source>
        <dbReference type="SAM" id="Phobius"/>
    </source>
</evidence>
<evidence type="ECO:0000313" key="2">
    <source>
        <dbReference type="EMBL" id="ARR28904.1"/>
    </source>
</evidence>
<sequence>MFNNSTTFACAELMPSCWFCKAIFPFSSSIIAKYCALSWLISWLCVISRSARRWWAFRFSFSIFVFRPFSVWSVLLIVSVNRSCIFVTSSVLSVISLNTSSSWVKSVVLGAKPRNSCSYECISS</sequence>
<protein>
    <submittedName>
        <fullName evidence="2">Uncharacterized protein</fullName>
    </submittedName>
</protein>
<dbReference type="EMBL" id="KX832224">
    <property type="protein sequence ID" value="ARR28904.1"/>
    <property type="molecule type" value="Genomic_DNA"/>
</dbReference>
<keyword evidence="1" id="KW-1133">Transmembrane helix</keyword>
<dbReference type="GeneID" id="32878238"/>